<gene>
    <name evidence="12" type="primary">LAP1_2</name>
    <name evidence="12" type="ORF">C6P46_004748</name>
</gene>
<evidence type="ECO:0000259" key="11">
    <source>
        <dbReference type="Pfam" id="PF04389"/>
    </source>
</evidence>
<dbReference type="GO" id="GO:0006508">
    <property type="term" value="P:proteolysis"/>
    <property type="evidence" value="ECO:0007669"/>
    <property type="project" value="UniProtKB-KW"/>
</dbReference>
<dbReference type="Gene3D" id="3.40.630.10">
    <property type="entry name" value="Zn peptidases"/>
    <property type="match status" value="1"/>
</dbReference>
<keyword evidence="7 9" id="KW-0862">Zinc</keyword>
<dbReference type="PANTHER" id="PTHR12147:SF56">
    <property type="entry name" value="AMINOPEPTIDASE YDR415C-RELATED"/>
    <property type="match status" value="1"/>
</dbReference>
<evidence type="ECO:0000313" key="13">
    <source>
        <dbReference type="Proteomes" id="UP000777482"/>
    </source>
</evidence>
<sequence>MLVDKSKQKNERREADPPRVALLSGQDENDSAKLRPPSPCLRLPSATRRPQPSASRSVARLLTLTSMRARVCVLGLAALVCVTALPSPPLEQIPFSLSDDRRPTSSLAHPDLASLSLEHRTQLDEYLETYTEPRLVQLRGEHEPRWVTEGGKALLVFNQTRFVDVTDDEVIEALAAATPSQAPANTYPKKLKHRANQLRSLFDKINLVEMKHFLRQFTDFYTRHYRSTYGVQSQLFLLNHLKELHTKHNPNANLTFTEFQHSSWDQKSIIVRWSPRPTNSTAHSAPVIILSAHQDSTGPLPFLRAPGADDDGSGTAALVEVLSVLLQSGWEPTDSAVEWMFLSAEECGLCGSSEVVKSYKAGGRQIRAMYHMDVTAYLRPGTEPVIGLITDGVSPTLTDYIELLINEYATLPAARTQCGYACSDHGSFDKAGYPAACLSEGKFADSNPDMHTAQDTIDRPEYSLEHVREFVRIGLGYVVELAGRFDSLNRDGDF</sequence>
<evidence type="ECO:0000256" key="3">
    <source>
        <dbReference type="ARBA" id="ARBA00022670"/>
    </source>
</evidence>
<feature type="domain" description="Peptidase M28" evidence="11">
    <location>
        <begin position="280"/>
        <end position="463"/>
    </location>
</feature>
<dbReference type="GO" id="GO:0004177">
    <property type="term" value="F:aminopeptidase activity"/>
    <property type="evidence" value="ECO:0007669"/>
    <property type="project" value="UniProtKB-KW"/>
</dbReference>
<feature type="region of interest" description="Disordered" evidence="10">
    <location>
        <begin position="1"/>
        <end position="56"/>
    </location>
</feature>
<dbReference type="EC" id="3.4.-.-" evidence="9"/>
<evidence type="ECO:0000256" key="5">
    <source>
        <dbReference type="ARBA" id="ARBA00022729"/>
    </source>
</evidence>
<dbReference type="InterPro" id="IPR045175">
    <property type="entry name" value="M28_fam"/>
</dbReference>
<evidence type="ECO:0000256" key="1">
    <source>
        <dbReference type="ARBA" id="ARBA00001947"/>
    </source>
</evidence>
<keyword evidence="3 9" id="KW-0645">Protease</keyword>
<keyword evidence="4 9" id="KW-0479">Metal-binding</keyword>
<comment type="caution">
    <text evidence="12">The sequence shown here is derived from an EMBL/GenBank/DDBJ whole genome shotgun (WGS) entry which is preliminary data.</text>
</comment>
<accession>A0A9P6W1R1</accession>
<proteinExistence type="inferred from homology"/>
<keyword evidence="6 9" id="KW-0378">Hydrolase</keyword>
<evidence type="ECO:0000256" key="10">
    <source>
        <dbReference type="SAM" id="MobiDB-lite"/>
    </source>
</evidence>
<evidence type="ECO:0000313" key="12">
    <source>
        <dbReference type="EMBL" id="KAG0660118.1"/>
    </source>
</evidence>
<dbReference type="AlphaFoldDB" id="A0A9P6W1R1"/>
<dbReference type="Proteomes" id="UP000777482">
    <property type="component" value="Unassembled WGS sequence"/>
</dbReference>
<dbReference type="SUPFAM" id="SSF53187">
    <property type="entry name" value="Zn-dependent exopeptidases"/>
    <property type="match status" value="1"/>
</dbReference>
<evidence type="ECO:0000256" key="9">
    <source>
        <dbReference type="RuleBase" id="RU361240"/>
    </source>
</evidence>
<comment type="cofactor">
    <cofactor evidence="1">
        <name>Zn(2+)</name>
        <dbReference type="ChEBI" id="CHEBI:29105"/>
    </cofactor>
</comment>
<evidence type="ECO:0000256" key="4">
    <source>
        <dbReference type="ARBA" id="ARBA00022723"/>
    </source>
</evidence>
<evidence type="ECO:0000256" key="2">
    <source>
        <dbReference type="ARBA" id="ARBA00022438"/>
    </source>
</evidence>
<dbReference type="Pfam" id="PF04389">
    <property type="entry name" value="Peptidase_M28"/>
    <property type="match status" value="1"/>
</dbReference>
<keyword evidence="5" id="KW-0732">Signal</keyword>
<name>A0A9P6W1R1_RHOMI</name>
<comment type="similarity">
    <text evidence="8">Belongs to the peptidase M28 family. M28E subfamily.</text>
</comment>
<dbReference type="GO" id="GO:0046872">
    <property type="term" value="F:metal ion binding"/>
    <property type="evidence" value="ECO:0007669"/>
    <property type="project" value="UniProtKB-KW"/>
</dbReference>
<keyword evidence="2 12" id="KW-0031">Aminopeptidase</keyword>
<evidence type="ECO:0000256" key="7">
    <source>
        <dbReference type="ARBA" id="ARBA00022833"/>
    </source>
</evidence>
<keyword evidence="13" id="KW-1185">Reference proteome</keyword>
<organism evidence="12 13">
    <name type="scientific">Rhodotorula mucilaginosa</name>
    <name type="common">Yeast</name>
    <name type="synonym">Rhodotorula rubra</name>
    <dbReference type="NCBI Taxonomy" id="5537"/>
    <lineage>
        <taxon>Eukaryota</taxon>
        <taxon>Fungi</taxon>
        <taxon>Dikarya</taxon>
        <taxon>Basidiomycota</taxon>
        <taxon>Pucciniomycotina</taxon>
        <taxon>Microbotryomycetes</taxon>
        <taxon>Sporidiobolales</taxon>
        <taxon>Sporidiobolaceae</taxon>
        <taxon>Rhodotorula</taxon>
    </lineage>
</organism>
<dbReference type="PANTHER" id="PTHR12147">
    <property type="entry name" value="METALLOPEPTIDASE M28 FAMILY MEMBER"/>
    <property type="match status" value="1"/>
</dbReference>
<evidence type="ECO:0000256" key="6">
    <source>
        <dbReference type="ARBA" id="ARBA00022801"/>
    </source>
</evidence>
<dbReference type="EMBL" id="PUHQ01000047">
    <property type="protein sequence ID" value="KAG0660118.1"/>
    <property type="molecule type" value="Genomic_DNA"/>
</dbReference>
<dbReference type="InterPro" id="IPR007484">
    <property type="entry name" value="Peptidase_M28"/>
</dbReference>
<evidence type="ECO:0000256" key="8">
    <source>
        <dbReference type="ARBA" id="ARBA00043962"/>
    </source>
</evidence>
<dbReference type="GO" id="GO:0008235">
    <property type="term" value="F:metalloexopeptidase activity"/>
    <property type="evidence" value="ECO:0007669"/>
    <property type="project" value="InterPro"/>
</dbReference>
<reference evidence="12 13" key="1">
    <citation type="submission" date="2020-11" db="EMBL/GenBank/DDBJ databases">
        <title>Kefir isolates.</title>
        <authorList>
            <person name="Marcisauskas S."/>
            <person name="Kim Y."/>
            <person name="Blasche S."/>
        </authorList>
    </citation>
    <scope>NUCLEOTIDE SEQUENCE [LARGE SCALE GENOMIC DNA]</scope>
    <source>
        <strain evidence="12 13">KR</strain>
    </source>
</reference>
<feature type="compositionally biased region" description="Basic and acidic residues" evidence="10">
    <location>
        <begin position="1"/>
        <end position="17"/>
    </location>
</feature>
<dbReference type="OrthoDB" id="2214at2759"/>
<protein>
    <recommendedName>
        <fullName evidence="9">Peptide hydrolase</fullName>
        <ecNumber evidence="9">3.4.-.-</ecNumber>
    </recommendedName>
</protein>